<feature type="domain" description="Ig-like" evidence="15">
    <location>
        <begin position="271"/>
        <end position="373"/>
    </location>
</feature>
<feature type="signal peptide" evidence="11">
    <location>
        <begin position="1"/>
        <end position="25"/>
    </location>
</feature>
<feature type="domain" description="Ig-like" evidence="15">
    <location>
        <begin position="381"/>
        <end position="477"/>
    </location>
</feature>
<dbReference type="GO" id="GO:0005886">
    <property type="term" value="C:plasma membrane"/>
    <property type="evidence" value="ECO:0007669"/>
    <property type="project" value="UniProtKB-SubCell"/>
</dbReference>
<evidence type="ECO:0000256" key="1">
    <source>
        <dbReference type="ARBA" id="ARBA00004651"/>
    </source>
</evidence>
<dbReference type="Pfam" id="PF25387">
    <property type="entry name" value="ADGRF3_N"/>
    <property type="match status" value="1"/>
</dbReference>
<dbReference type="Gene3D" id="2.60.220.50">
    <property type="match status" value="1"/>
</dbReference>
<dbReference type="GO" id="GO:0019216">
    <property type="term" value="P:regulation of lipid metabolic process"/>
    <property type="evidence" value="ECO:0007669"/>
    <property type="project" value="TreeGrafter"/>
</dbReference>
<feature type="transmembrane region" description="Helical" evidence="10">
    <location>
        <begin position="1097"/>
        <end position="1119"/>
    </location>
</feature>
<reference evidence="16" key="2">
    <citation type="submission" date="2025-08" db="UniProtKB">
        <authorList>
            <consortium name="Ensembl"/>
        </authorList>
    </citation>
    <scope>IDENTIFICATION</scope>
</reference>
<dbReference type="PROSITE" id="PS50024">
    <property type="entry name" value="SEA"/>
    <property type="match status" value="1"/>
</dbReference>
<keyword evidence="5 11" id="KW-0732">Signal</keyword>
<keyword evidence="8" id="KW-1015">Disulfide bond</keyword>
<dbReference type="InterPro" id="IPR032471">
    <property type="entry name" value="AGRL2-4_GAIN_subdom_A"/>
</dbReference>
<dbReference type="PRINTS" id="PR01695">
    <property type="entry name" value="IGHEPTARCPTR"/>
</dbReference>
<feature type="transmembrane region" description="Helical" evidence="10">
    <location>
        <begin position="1055"/>
        <end position="1077"/>
    </location>
</feature>
<keyword evidence="9" id="KW-0325">Glycoprotein</keyword>
<dbReference type="InterPro" id="IPR057400">
    <property type="entry name" value="ADGRF3/5_N"/>
</dbReference>
<dbReference type="Gene3D" id="1.25.40.610">
    <property type="match status" value="1"/>
</dbReference>
<dbReference type="PROSITE" id="PS50261">
    <property type="entry name" value="G_PROTEIN_RECEP_F2_4"/>
    <property type="match status" value="1"/>
</dbReference>
<evidence type="ECO:0000256" key="9">
    <source>
        <dbReference type="ARBA" id="ARBA00023180"/>
    </source>
</evidence>
<evidence type="ECO:0000256" key="4">
    <source>
        <dbReference type="ARBA" id="ARBA00022692"/>
    </source>
</evidence>
<comment type="subcellular location">
    <subcellularLocation>
        <location evidence="1">Cell membrane</location>
        <topology evidence="1">Multi-pass membrane protein</topology>
    </subcellularLocation>
</comment>
<feature type="domain" description="Ig-like" evidence="15">
    <location>
        <begin position="482"/>
        <end position="573"/>
    </location>
</feature>
<organism evidence="16 17">
    <name type="scientific">Taeniopygia guttata</name>
    <name type="common">Zebra finch</name>
    <name type="synonym">Poephila guttata</name>
    <dbReference type="NCBI Taxonomy" id="59729"/>
    <lineage>
        <taxon>Eukaryota</taxon>
        <taxon>Metazoa</taxon>
        <taxon>Chordata</taxon>
        <taxon>Craniata</taxon>
        <taxon>Vertebrata</taxon>
        <taxon>Euteleostomi</taxon>
        <taxon>Archelosauria</taxon>
        <taxon>Archosauria</taxon>
        <taxon>Dinosauria</taxon>
        <taxon>Saurischia</taxon>
        <taxon>Theropoda</taxon>
        <taxon>Coelurosauria</taxon>
        <taxon>Aves</taxon>
        <taxon>Neognathae</taxon>
        <taxon>Neoaves</taxon>
        <taxon>Telluraves</taxon>
        <taxon>Australaves</taxon>
        <taxon>Passeriformes</taxon>
        <taxon>Passeroidea</taxon>
        <taxon>Estrildidae</taxon>
        <taxon>Estrildinae</taxon>
        <taxon>Taeniopygia</taxon>
    </lineage>
</organism>
<keyword evidence="17" id="KW-1185">Reference proteome</keyword>
<dbReference type="InterPro" id="IPR017981">
    <property type="entry name" value="GPCR_2-like_7TM"/>
</dbReference>
<feature type="domain" description="GAIN-B" evidence="13">
    <location>
        <begin position="853"/>
        <end position="1009"/>
    </location>
</feature>
<dbReference type="Ensembl" id="ENSTGUT00000013765.2">
    <property type="protein sequence ID" value="ENSTGUP00000013609.2"/>
    <property type="gene ID" value="ENSTGUG00000013215.2"/>
</dbReference>
<dbReference type="InterPro" id="IPR007110">
    <property type="entry name" value="Ig-like_dom"/>
</dbReference>
<dbReference type="PANTHER" id="PTHR45813:SF4">
    <property type="entry name" value="ADHESION G PROTEIN-COUPLED RECEPTOR F5"/>
    <property type="match status" value="1"/>
</dbReference>
<dbReference type="Gene3D" id="2.60.40.10">
    <property type="entry name" value="Immunoglobulins"/>
    <property type="match status" value="2"/>
</dbReference>
<dbReference type="InterPro" id="IPR000082">
    <property type="entry name" value="SEA_dom"/>
</dbReference>
<dbReference type="PROSITE" id="PS50835">
    <property type="entry name" value="IG_LIKE"/>
    <property type="match status" value="3"/>
</dbReference>
<evidence type="ECO:0000256" key="11">
    <source>
        <dbReference type="SAM" id="SignalP"/>
    </source>
</evidence>
<dbReference type="InterPro" id="IPR003598">
    <property type="entry name" value="Ig_sub2"/>
</dbReference>
<dbReference type="Pfam" id="PF01825">
    <property type="entry name" value="GPS"/>
    <property type="match status" value="1"/>
</dbReference>
<dbReference type="InterPro" id="IPR036179">
    <property type="entry name" value="Ig-like_dom_sf"/>
</dbReference>
<dbReference type="HOGENOM" id="CLU_002753_3_5_1"/>
<accession>H0ZSL3</accession>
<feature type="transmembrane region" description="Helical" evidence="10">
    <location>
        <begin position="1248"/>
        <end position="1271"/>
    </location>
</feature>
<dbReference type="Pfam" id="PF01390">
    <property type="entry name" value="SEA"/>
    <property type="match status" value="1"/>
</dbReference>
<dbReference type="PROSITE" id="PS50221">
    <property type="entry name" value="GAIN_B"/>
    <property type="match status" value="1"/>
</dbReference>
<dbReference type="SUPFAM" id="SSF48726">
    <property type="entry name" value="Immunoglobulin"/>
    <property type="match status" value="2"/>
</dbReference>
<dbReference type="Pfam" id="PF00002">
    <property type="entry name" value="7tm_2"/>
    <property type="match status" value="1"/>
</dbReference>
<dbReference type="InterPro" id="IPR000832">
    <property type="entry name" value="GPCR_2_secretin-like"/>
</dbReference>
<dbReference type="SMART" id="SM00303">
    <property type="entry name" value="GPS"/>
    <property type="match status" value="1"/>
</dbReference>
<dbReference type="GO" id="GO:0007189">
    <property type="term" value="P:adenylate cyclase-activating G protein-coupled receptor signaling pathway"/>
    <property type="evidence" value="ECO:0007669"/>
    <property type="project" value="TreeGrafter"/>
</dbReference>
<evidence type="ECO:0000259" key="12">
    <source>
        <dbReference type="PROSITE" id="PS50024"/>
    </source>
</evidence>
<feature type="transmembrane region" description="Helical" evidence="10">
    <location>
        <begin position="1173"/>
        <end position="1201"/>
    </location>
</feature>
<evidence type="ECO:0000256" key="3">
    <source>
        <dbReference type="ARBA" id="ARBA00022475"/>
    </source>
</evidence>
<keyword evidence="3" id="KW-1003">Cell membrane</keyword>
<dbReference type="SUPFAM" id="SSF82671">
    <property type="entry name" value="SEA domain"/>
    <property type="match status" value="1"/>
</dbReference>
<evidence type="ECO:0000256" key="6">
    <source>
        <dbReference type="ARBA" id="ARBA00022989"/>
    </source>
</evidence>
<dbReference type="PRINTS" id="PR00249">
    <property type="entry name" value="GPCRSECRETIN"/>
</dbReference>
<dbReference type="Gene3D" id="1.20.1070.10">
    <property type="entry name" value="Rhodopsin 7-helix transmembrane proteins"/>
    <property type="match status" value="1"/>
</dbReference>
<evidence type="ECO:0000259" key="14">
    <source>
        <dbReference type="PROSITE" id="PS50261"/>
    </source>
</evidence>
<dbReference type="PANTHER" id="PTHR45813">
    <property type="entry name" value="IG-LIKE DOMAIN-CONTAINING PROTEIN"/>
    <property type="match status" value="1"/>
</dbReference>
<dbReference type="InterPro" id="IPR013783">
    <property type="entry name" value="Ig-like_fold"/>
</dbReference>
<feature type="chain" id="PRO_5025341511" evidence="11">
    <location>
        <begin position="26"/>
        <end position="1317"/>
    </location>
</feature>
<comment type="similarity">
    <text evidence="2">Belongs to the G-protein coupled receptor 2 family. Adhesion G-protein coupled receptor (ADGR) subfamily.</text>
</comment>
<feature type="transmembrane region" description="Helical" evidence="10">
    <location>
        <begin position="1016"/>
        <end position="1043"/>
    </location>
</feature>
<dbReference type="SMART" id="SM00409">
    <property type="entry name" value="IG"/>
    <property type="match status" value="2"/>
</dbReference>
<dbReference type="InterPro" id="IPR051587">
    <property type="entry name" value="Adhesion_GPCR"/>
</dbReference>
<evidence type="ECO:0000259" key="13">
    <source>
        <dbReference type="PROSITE" id="PS50221"/>
    </source>
</evidence>
<dbReference type="InterPro" id="IPR036364">
    <property type="entry name" value="SEA_dom_sf"/>
</dbReference>
<dbReference type="Pfam" id="PF13927">
    <property type="entry name" value="Ig_3"/>
    <property type="match status" value="1"/>
</dbReference>
<evidence type="ECO:0000256" key="10">
    <source>
        <dbReference type="SAM" id="Phobius"/>
    </source>
</evidence>
<dbReference type="SUPFAM" id="SSF81321">
    <property type="entry name" value="Family A G protein-coupled receptor-like"/>
    <property type="match status" value="1"/>
</dbReference>
<gene>
    <name evidence="16" type="primary">ADGRF5</name>
</gene>
<dbReference type="GO" id="GO:0031410">
    <property type="term" value="C:cytoplasmic vesicle"/>
    <property type="evidence" value="ECO:0007669"/>
    <property type="project" value="TreeGrafter"/>
</dbReference>
<feature type="transmembrane region" description="Helical" evidence="10">
    <location>
        <begin position="1222"/>
        <end position="1242"/>
    </location>
</feature>
<dbReference type="GeneTree" id="ENSGT00940000154603"/>
<name>H0ZSL3_TAEGU</name>
<dbReference type="InterPro" id="IPR046338">
    <property type="entry name" value="GAIN_dom_sf"/>
</dbReference>
<sequence length="1317" mass="147103">MLSSTTSGLHCLFLLVSACCQISQSSNFYPFSYVIDSTLGQESFYPEMQRQKRNMHILDLPAPEYIVDIEVRLQDSSFLEPLKDYVENIYPPNNISNVQTTVSNISSTTVCRPSGENSSCCSCEAGYAWPSTVCSDVMPCPSLSLEPALPCAYMQKLPFYGPYCEPQTEESCGMGDPIVMSMSVRLDSDFQDDLKHPSSLLYQKYKADLEEAFNASYRCLPGFVSAIVTDFSPGSVFVNFEVRTGAASFAQVGHSNRAVPQFLDSSYQLNPLTFTRVITNQTNFTVKPSNIFEGDTVRLTCEINSTFANVTWYHFGQTISAGSRYSIETVLASRRSILKITNVTTKDSGSYSCVFLMRSLYHTEIHNATETVSVFPLHVTPNFEDIDVTCNSPEVQAKGLRLSCCIDRHLTSLKVSWKVNGAINITGVSILSGNCTEYQLNIKESLCPPEKSGAVTTYTCEMETGHGARRAQSIRVTYLRKAHITMSSSTNSTVSEGYGFNVTCKSDVSNYDSISWKIQSGNDTKTVDCDMCIKNSKIPAVSVLTVKSASQDWRGTYICTFSQKNLDSSANITIEVVSLPLKQNILIDPIATSIHCQVPHALECCISAKTVRDYRVTFLVQQNEFQVERKRKDNLFCYIYNYTEKECDKEKEIVAYCRFINRIGQGVDSEHIRLHLIPGKKISCSDSLGIGTEGAILIKPCCDVKDPKGFTRGNITYQCINSSWKVLRNDCLSGPINDLLNSAESLVSSPEAKAQLPSYLAQLQEQTKKELTTINNSSANLGAIVTILDMVSSIPVEAEEPTMQNFLSTVDLIVDDSTTEAWEDLNKEKKKQSSLLLQSVENFSLRLQPLNNTIPSISANTVQLQGIVVKENNTDYNKNFRSTKNLTVNVLISETEIQTLTQNSTIVSVMYSKLGHILPQKTFEYVNGLLITTTLSSNRSQKFDINMTFAKKDLSLKMPKCVFWNFTLNNHRGDWDNHGCTPTELEDYVICSCNHLTSFSILMSPDRSSELIFENYISYIGLAISIASLVVCIIIESLVWKYVTNNTTSYMRHVCILNIATSLLIADVWFIVTASITDQNQQTSRDICIMATFFIHFFYLCVFFWMLSLGLILFYRLVFILHNTSKTVQKAVAFCLGYVCPFVIAVTTIAVTLPKNSYTRKNVCWLNWKDSKALLAFVIPALIIVATNLFIAAVVIIKILRPTIGDRSSGQERRSLLQIGKSVAILTPLLGLTWGFGLATIIKNSHPAFHILFSLFNALQGLFILVFGTLWDKKIQEALLKRNSSPKWSSQQSKGLFRRYCTGITKELGSQLKSKDN</sequence>
<evidence type="ECO:0000256" key="8">
    <source>
        <dbReference type="ARBA" id="ARBA00023157"/>
    </source>
</evidence>
<dbReference type="InterPro" id="IPR008078">
    <property type="entry name" value="GPCR_2_Ig-hepta-like_rcpt"/>
</dbReference>
<keyword evidence="7 10" id="KW-0472">Membrane</keyword>
<evidence type="ECO:0000256" key="7">
    <source>
        <dbReference type="ARBA" id="ARBA00023136"/>
    </source>
</evidence>
<dbReference type="Pfam" id="PF16489">
    <property type="entry name" value="GAIN"/>
    <property type="match status" value="1"/>
</dbReference>
<dbReference type="InterPro" id="IPR003599">
    <property type="entry name" value="Ig_sub"/>
</dbReference>
<feature type="domain" description="G-protein coupled receptors family 2 profile 2" evidence="14">
    <location>
        <begin position="1014"/>
        <end position="1272"/>
    </location>
</feature>
<dbReference type="FunFam" id="1.20.1070.10:FF:000058">
    <property type="entry name" value="Adhesion G protein-coupled receptor F5"/>
    <property type="match status" value="1"/>
</dbReference>
<feature type="domain" description="SEA" evidence="12">
    <location>
        <begin position="174"/>
        <end position="286"/>
    </location>
</feature>
<proteinExistence type="inferred from homology"/>
<reference evidence="16" key="3">
    <citation type="submission" date="2025-09" db="UniProtKB">
        <authorList>
            <consortium name="Ensembl"/>
        </authorList>
    </citation>
    <scope>IDENTIFICATION</scope>
</reference>
<dbReference type="InterPro" id="IPR057244">
    <property type="entry name" value="GAIN_B"/>
</dbReference>
<dbReference type="GO" id="GO:0045444">
    <property type="term" value="P:fat cell differentiation"/>
    <property type="evidence" value="ECO:0007669"/>
    <property type="project" value="TreeGrafter"/>
</dbReference>
<dbReference type="GO" id="GO:0007166">
    <property type="term" value="P:cell surface receptor signaling pathway"/>
    <property type="evidence" value="ECO:0007669"/>
    <property type="project" value="InterPro"/>
</dbReference>
<evidence type="ECO:0000259" key="15">
    <source>
        <dbReference type="PROSITE" id="PS50835"/>
    </source>
</evidence>
<protein>
    <submittedName>
        <fullName evidence="16">Adhesion G protein-coupled receptor F5</fullName>
    </submittedName>
</protein>
<keyword evidence="6 10" id="KW-1133">Transmembrane helix</keyword>
<reference evidence="16 17" key="1">
    <citation type="journal article" date="2010" name="Nature">
        <title>The genome of a songbird.</title>
        <authorList>
            <person name="Warren W.C."/>
            <person name="Clayton D.F."/>
            <person name="Ellegren H."/>
            <person name="Arnold A.P."/>
            <person name="Hillier L.W."/>
            <person name="Kunstner A."/>
            <person name="Searle S."/>
            <person name="White S."/>
            <person name="Vilella A.J."/>
            <person name="Fairley S."/>
            <person name="Heger A."/>
            <person name="Kong L."/>
            <person name="Ponting C.P."/>
            <person name="Jarvis E.D."/>
            <person name="Mello C.V."/>
            <person name="Minx P."/>
            <person name="Lovell P."/>
            <person name="Velho T.A."/>
            <person name="Ferris M."/>
            <person name="Balakrishnan C.N."/>
            <person name="Sinha S."/>
            <person name="Blatti C."/>
            <person name="London S.E."/>
            <person name="Li Y."/>
            <person name="Lin Y.C."/>
            <person name="George J."/>
            <person name="Sweedler J."/>
            <person name="Southey B."/>
            <person name="Gunaratne P."/>
            <person name="Watson M."/>
            <person name="Nam K."/>
            <person name="Backstrom N."/>
            <person name="Smeds L."/>
            <person name="Nabholz B."/>
            <person name="Itoh Y."/>
            <person name="Whitney O."/>
            <person name="Pfenning A.R."/>
            <person name="Howard J."/>
            <person name="Volker M."/>
            <person name="Skinner B.M."/>
            <person name="Griffin D.K."/>
            <person name="Ye L."/>
            <person name="McLaren W.M."/>
            <person name="Flicek P."/>
            <person name="Quesada V."/>
            <person name="Velasco G."/>
            <person name="Lopez-Otin C."/>
            <person name="Puente X.S."/>
            <person name="Olender T."/>
            <person name="Lancet D."/>
            <person name="Smit A.F."/>
            <person name="Hubley R."/>
            <person name="Konkel M.K."/>
            <person name="Walker J.A."/>
            <person name="Batzer M.A."/>
            <person name="Gu W."/>
            <person name="Pollock D.D."/>
            <person name="Chen L."/>
            <person name="Cheng Z."/>
            <person name="Eichler E.E."/>
            <person name="Stapley J."/>
            <person name="Slate J."/>
            <person name="Ekblom R."/>
            <person name="Birkhead T."/>
            <person name="Burke T."/>
            <person name="Burt D."/>
            <person name="Scharff C."/>
            <person name="Adam I."/>
            <person name="Richard H."/>
            <person name="Sultan M."/>
            <person name="Soldatov A."/>
            <person name="Lehrach H."/>
            <person name="Edwards S.V."/>
            <person name="Yang S.P."/>
            <person name="Li X."/>
            <person name="Graves T."/>
            <person name="Fulton L."/>
            <person name="Nelson J."/>
            <person name="Chinwalla A."/>
            <person name="Hou S."/>
            <person name="Mardis E.R."/>
            <person name="Wilson R.K."/>
        </authorList>
    </citation>
    <scope>NUCLEOTIDE SEQUENCE [LARGE SCALE GENOMIC DNA]</scope>
</reference>
<dbReference type="GO" id="GO:0004930">
    <property type="term" value="F:G protein-coupled receptor activity"/>
    <property type="evidence" value="ECO:0007669"/>
    <property type="project" value="InterPro"/>
</dbReference>
<keyword evidence="4 10" id="KW-0812">Transmembrane</keyword>
<dbReference type="InterPro" id="IPR000203">
    <property type="entry name" value="GPS"/>
</dbReference>
<evidence type="ECO:0000256" key="5">
    <source>
        <dbReference type="ARBA" id="ARBA00022729"/>
    </source>
</evidence>
<dbReference type="CTD" id="221395"/>
<feature type="transmembrane region" description="Helical" evidence="10">
    <location>
        <begin position="1131"/>
        <end position="1153"/>
    </location>
</feature>
<dbReference type="Proteomes" id="UP000007754">
    <property type="component" value="Chromosome 3"/>
</dbReference>
<dbReference type="SMART" id="SM00408">
    <property type="entry name" value="IGc2"/>
    <property type="match status" value="2"/>
</dbReference>
<evidence type="ECO:0000313" key="16">
    <source>
        <dbReference type="Ensembl" id="ENSTGUP00000013609.2"/>
    </source>
</evidence>
<dbReference type="STRING" id="59729.ENSTGUP00000036385"/>
<evidence type="ECO:0000313" key="17">
    <source>
        <dbReference type="Proteomes" id="UP000007754"/>
    </source>
</evidence>
<evidence type="ECO:0000256" key="2">
    <source>
        <dbReference type="ARBA" id="ARBA00007343"/>
    </source>
</evidence>
<dbReference type="GO" id="GO:0006112">
    <property type="term" value="P:energy reserve metabolic process"/>
    <property type="evidence" value="ECO:0007669"/>
    <property type="project" value="TreeGrafter"/>
</dbReference>